<evidence type="ECO:0000259" key="2">
    <source>
        <dbReference type="PROSITE" id="PS50112"/>
    </source>
</evidence>
<dbReference type="InterPro" id="IPR035965">
    <property type="entry name" value="PAS-like_dom_sf"/>
</dbReference>
<dbReference type="InterPro" id="IPR013767">
    <property type="entry name" value="PAS_fold"/>
</dbReference>
<evidence type="ECO:0000313" key="3">
    <source>
        <dbReference type="EMBL" id="MBC9785380.1"/>
    </source>
</evidence>
<sequence>MSKSVSSNECAIDPIDSIDNPNGPDTPDTPGNPSISGTPVETDSRRNREEGCLGKEDLFEVIIKSMHEGLLLIDCRRRINIINEAAVRILGLESVAAVRGTLIEETVGLVFNPTPAEYAQLSHWKQVLESGVPRFDVERRTLSGKNLQVNFVPVIKEGEVRGVLATIQDVTASKQLKESLIRANQELEEAFSLTLPNSKVTLKLKTTPEYVDVYDAGSGTITITDIIQDGSYRHVINALKVLADLHKQGITEQIGIEKDTLVQAILFHDLGKVQPKAKIGDVVTPVQFFEDGRKHAERSAEFAAHYYRQPPDVVELIRYHHHREQELPDTFPFRLLPMLRLLQLVDGLSAGLTRRKNQMAFTVEGSAIVIREHSVHPQYNNIRRIDLFTGEVIVQSIS</sequence>
<reference evidence="3 4" key="1">
    <citation type="submission" date="2020-07" db="EMBL/GenBank/DDBJ databases">
        <title>Draft whole-genome sequence of Heliobacterium chlorum DSM 3682, type strain.</title>
        <authorList>
            <person name="Kyndt J.A."/>
            <person name="Meyer T.E."/>
            <person name="Imhoff J.F."/>
        </authorList>
    </citation>
    <scope>NUCLEOTIDE SEQUENCE [LARGE SCALE GENOMIC DNA]</scope>
    <source>
        <strain evidence="3 4">DSM 3682</strain>
    </source>
</reference>
<dbReference type="Proteomes" id="UP000617402">
    <property type="component" value="Unassembled WGS sequence"/>
</dbReference>
<evidence type="ECO:0000256" key="1">
    <source>
        <dbReference type="SAM" id="MobiDB-lite"/>
    </source>
</evidence>
<dbReference type="InterPro" id="IPR006674">
    <property type="entry name" value="HD_domain"/>
</dbReference>
<dbReference type="InterPro" id="IPR000014">
    <property type="entry name" value="PAS"/>
</dbReference>
<dbReference type="CDD" id="cd00130">
    <property type="entry name" value="PAS"/>
    <property type="match status" value="1"/>
</dbReference>
<evidence type="ECO:0000313" key="4">
    <source>
        <dbReference type="Proteomes" id="UP000617402"/>
    </source>
</evidence>
<organism evidence="3 4">
    <name type="scientific">Heliobacterium chlorum</name>
    <dbReference type="NCBI Taxonomy" id="2698"/>
    <lineage>
        <taxon>Bacteria</taxon>
        <taxon>Bacillati</taxon>
        <taxon>Bacillota</taxon>
        <taxon>Clostridia</taxon>
        <taxon>Eubacteriales</taxon>
        <taxon>Heliobacteriaceae</taxon>
        <taxon>Heliobacterium</taxon>
    </lineage>
</organism>
<dbReference type="PROSITE" id="PS50112">
    <property type="entry name" value="PAS"/>
    <property type="match status" value="1"/>
</dbReference>
<protein>
    <submittedName>
        <fullName evidence="3">HD domain-containing protein</fullName>
    </submittedName>
</protein>
<dbReference type="RefSeq" id="WP_188040841.1">
    <property type="nucleotide sequence ID" value="NZ_JACVHF010000013.1"/>
</dbReference>
<dbReference type="Gene3D" id="1.10.3210.10">
    <property type="entry name" value="Hypothetical protein af1432"/>
    <property type="match status" value="1"/>
</dbReference>
<dbReference type="SUPFAM" id="SSF55785">
    <property type="entry name" value="PYP-like sensor domain (PAS domain)"/>
    <property type="match status" value="1"/>
</dbReference>
<dbReference type="EMBL" id="JACVHF010000013">
    <property type="protein sequence ID" value="MBC9785380.1"/>
    <property type="molecule type" value="Genomic_DNA"/>
</dbReference>
<dbReference type="Gene3D" id="3.30.450.20">
    <property type="entry name" value="PAS domain"/>
    <property type="match status" value="1"/>
</dbReference>
<gene>
    <name evidence="3" type="ORF">H1S01_12770</name>
</gene>
<dbReference type="Pfam" id="PF01966">
    <property type="entry name" value="HD"/>
    <property type="match status" value="1"/>
</dbReference>
<dbReference type="SUPFAM" id="SSF109604">
    <property type="entry name" value="HD-domain/PDEase-like"/>
    <property type="match status" value="1"/>
</dbReference>
<dbReference type="Pfam" id="PF00989">
    <property type="entry name" value="PAS"/>
    <property type="match status" value="1"/>
</dbReference>
<proteinExistence type="predicted"/>
<keyword evidence="4" id="KW-1185">Reference proteome</keyword>
<name>A0ABR7T5Z0_HELCL</name>
<dbReference type="NCBIfam" id="TIGR00229">
    <property type="entry name" value="sensory_box"/>
    <property type="match status" value="1"/>
</dbReference>
<feature type="compositionally biased region" description="Low complexity" evidence="1">
    <location>
        <begin position="19"/>
        <end position="33"/>
    </location>
</feature>
<comment type="caution">
    <text evidence="3">The sequence shown here is derived from an EMBL/GenBank/DDBJ whole genome shotgun (WGS) entry which is preliminary data.</text>
</comment>
<feature type="region of interest" description="Disordered" evidence="1">
    <location>
        <begin position="1"/>
        <end position="49"/>
    </location>
</feature>
<feature type="domain" description="PAS" evidence="2">
    <location>
        <begin position="55"/>
        <end position="93"/>
    </location>
</feature>
<accession>A0ABR7T5Z0</accession>